<dbReference type="NCBIfam" id="TIGR01343">
    <property type="entry name" value="hacA_fam"/>
    <property type="match status" value="1"/>
</dbReference>
<comment type="catalytic activity">
    <reaction evidence="6">
        <text>(2R,3S)-3-isopropylmalate = (2S)-2-isopropylmalate</text>
        <dbReference type="Rhea" id="RHEA:32287"/>
        <dbReference type="ChEBI" id="CHEBI:1178"/>
        <dbReference type="ChEBI" id="CHEBI:35121"/>
        <dbReference type="EC" id="4.2.1.33"/>
    </reaction>
</comment>
<keyword evidence="6" id="KW-0028">Amino-acid biosynthesis</keyword>
<keyword evidence="2 6" id="KW-0479">Metal-binding</keyword>
<dbReference type="GO" id="GO:0003861">
    <property type="term" value="F:3-isopropylmalate dehydratase activity"/>
    <property type="evidence" value="ECO:0007669"/>
    <property type="project" value="UniProtKB-UniRule"/>
</dbReference>
<dbReference type="GO" id="GO:0046872">
    <property type="term" value="F:metal ion binding"/>
    <property type="evidence" value="ECO:0007669"/>
    <property type="project" value="UniProtKB-KW"/>
</dbReference>
<dbReference type="InterPro" id="IPR011826">
    <property type="entry name" value="HAcnase/IPMdehydase_lsu_prok"/>
</dbReference>
<comment type="cofactor">
    <cofactor evidence="6">
        <name>[4Fe-4S] cluster</name>
        <dbReference type="ChEBI" id="CHEBI:49883"/>
    </cofactor>
    <text evidence="6">Binds 1 [4Fe-4S] cluster per subunit.</text>
</comment>
<comment type="subunit">
    <text evidence="6">Heterodimer of LeuC and LeuD.</text>
</comment>
<organism evidence="8 9">
    <name type="scientific">Methanoculleus bourgensis</name>
    <dbReference type="NCBI Taxonomy" id="83986"/>
    <lineage>
        <taxon>Archaea</taxon>
        <taxon>Methanobacteriati</taxon>
        <taxon>Methanobacteriota</taxon>
        <taxon>Stenosarchaea group</taxon>
        <taxon>Methanomicrobia</taxon>
        <taxon>Methanomicrobiales</taxon>
        <taxon>Methanomicrobiaceae</taxon>
        <taxon>Methanoculleus</taxon>
    </lineage>
</organism>
<keyword evidence="3 6" id="KW-0408">Iron</keyword>
<evidence type="ECO:0000313" key="9">
    <source>
        <dbReference type="Proteomes" id="UP000069850"/>
    </source>
</evidence>
<dbReference type="InterPro" id="IPR036008">
    <property type="entry name" value="Aconitase_4Fe-4S_dom"/>
</dbReference>
<evidence type="ECO:0000256" key="6">
    <source>
        <dbReference type="HAMAP-Rule" id="MF_01027"/>
    </source>
</evidence>
<dbReference type="GO" id="GO:0051539">
    <property type="term" value="F:4 iron, 4 sulfur cluster binding"/>
    <property type="evidence" value="ECO:0007669"/>
    <property type="project" value="UniProtKB-KW"/>
</dbReference>
<dbReference type="InterPro" id="IPR050067">
    <property type="entry name" value="IPM_dehydratase_rel_enz"/>
</dbReference>
<comment type="similarity">
    <text evidence="6">Belongs to the aconitase/IPM isomerase family. LeuC type 2 subfamily.</text>
</comment>
<keyword evidence="5 6" id="KW-0456">Lyase</keyword>
<dbReference type="Gene3D" id="3.30.499.10">
    <property type="entry name" value="Aconitase, domain 3"/>
    <property type="match status" value="2"/>
</dbReference>
<dbReference type="PROSITE" id="PS01244">
    <property type="entry name" value="ACONITASE_2"/>
    <property type="match status" value="1"/>
</dbReference>
<evidence type="ECO:0000256" key="3">
    <source>
        <dbReference type="ARBA" id="ARBA00023004"/>
    </source>
</evidence>
<evidence type="ECO:0000313" key="8">
    <source>
        <dbReference type="EMBL" id="CVK33422.1"/>
    </source>
</evidence>
<dbReference type="GO" id="GO:0009098">
    <property type="term" value="P:L-leucine biosynthetic process"/>
    <property type="evidence" value="ECO:0007669"/>
    <property type="project" value="UniProtKB-UniRule"/>
</dbReference>
<accession>A0A0X3BMM4</accession>
<sequence>MSTLSERILGAPAGEYVDRDVDLAFAHDGTGVLAREALREMGVERLPHPERLHLIFDHIVPANTGTTATLQAELRRYARSSGVALSDAGGGICHQVMSEGLVRPGMIVAGADSHTCTLGAFGAFATGVGATDMAAIWASGATWFRVPETIALQLSGRLSGAAEPKDAALAYVAKLGMEGATYRALEFVGDGAAGVSMDGRLTLCNMAVETGAKAGMFYADATTVSYLAEHGVSASPEAPEDCRYEREVDIDLSDIVPLVAIRHRVDTVREVEEVAGTQIDQVFVGTCTNGRYEDLARFARIVRGKKVAVRTLVVPASRAVLARAIATGVLADIVDAGCMVAPPGCGPCLGAHMGVLGEGEVCLSTANRNFKNRMGVGGEIYIASVATAAASALAGEIAVPEVA</sequence>
<feature type="binding site" evidence="6">
    <location>
        <position position="345"/>
    </location>
    <ligand>
        <name>[4Fe-4S] cluster</name>
        <dbReference type="ChEBI" id="CHEBI:49883"/>
    </ligand>
</feature>
<evidence type="ECO:0000256" key="2">
    <source>
        <dbReference type="ARBA" id="ARBA00022723"/>
    </source>
</evidence>
<feature type="binding site" evidence="6">
    <location>
        <position position="287"/>
    </location>
    <ligand>
        <name>[4Fe-4S] cluster</name>
        <dbReference type="ChEBI" id="CHEBI:49883"/>
    </ligand>
</feature>
<dbReference type="InterPro" id="IPR006251">
    <property type="entry name" value="Homoacnase/IPMdehydase_lsu"/>
</dbReference>
<comment type="pathway">
    <text evidence="6">Amino-acid biosynthesis; L-leucine biosynthesis; L-leucine from 3-methyl-2-oxobutanoate: step 2/4.</text>
</comment>
<name>A0A0X3BMM4_9EURY</name>
<dbReference type="HAMAP" id="MF_01027">
    <property type="entry name" value="LeuC_type2"/>
    <property type="match status" value="1"/>
</dbReference>
<dbReference type="PROSITE" id="PS00450">
    <property type="entry name" value="ACONITASE_1"/>
    <property type="match status" value="1"/>
</dbReference>
<keyword evidence="1 6" id="KW-0004">4Fe-4S</keyword>
<dbReference type="NCBIfam" id="TIGR02086">
    <property type="entry name" value="IPMI_arch"/>
    <property type="match status" value="1"/>
</dbReference>
<feature type="domain" description="Aconitase/3-isopropylmalate dehydratase large subunit alpha/beta/alpha" evidence="7">
    <location>
        <begin position="21"/>
        <end position="395"/>
    </location>
</feature>
<proteinExistence type="inferred from homology"/>
<dbReference type="NCBIfam" id="NF001614">
    <property type="entry name" value="PRK00402.1"/>
    <property type="match status" value="1"/>
</dbReference>
<evidence type="ECO:0000256" key="4">
    <source>
        <dbReference type="ARBA" id="ARBA00023014"/>
    </source>
</evidence>
<reference evidence="8 9" key="1">
    <citation type="submission" date="2016-01" db="EMBL/GenBank/DDBJ databases">
        <authorList>
            <person name="Manzoor S."/>
        </authorList>
    </citation>
    <scope>NUCLEOTIDE SEQUENCE [LARGE SCALE GENOMIC DNA]</scope>
    <source>
        <strain evidence="8">Methanoculleus sp MAB1</strain>
    </source>
</reference>
<dbReference type="InterPro" id="IPR015931">
    <property type="entry name" value="Acnase/IPM_dHydase_lsu_aba_1/3"/>
</dbReference>
<keyword evidence="6" id="KW-0100">Branched-chain amino acid biosynthesis</keyword>
<keyword evidence="6" id="KW-0432">Leucine biosynthesis</keyword>
<dbReference type="KEGG" id="mema:MMAB1_2209"/>
<dbReference type="GeneID" id="27137909"/>
<dbReference type="OrthoDB" id="255at2157"/>
<dbReference type="RefSeq" id="WP_062264408.1">
    <property type="nucleotide sequence ID" value="NZ_LT158599.1"/>
</dbReference>
<dbReference type="InterPro" id="IPR018136">
    <property type="entry name" value="Aconitase_4Fe-4S_BS"/>
</dbReference>
<feature type="binding site" evidence="6">
    <location>
        <position position="348"/>
    </location>
    <ligand>
        <name>[4Fe-4S] cluster</name>
        <dbReference type="ChEBI" id="CHEBI:49883"/>
    </ligand>
</feature>
<evidence type="ECO:0000256" key="5">
    <source>
        <dbReference type="ARBA" id="ARBA00023239"/>
    </source>
</evidence>
<dbReference type="Proteomes" id="UP000069850">
    <property type="component" value="Chromosome 1"/>
</dbReference>
<comment type="function">
    <text evidence="6">Catalyzes the isomerization between 2-isopropylmalate and 3-isopropylmalate, via the formation of 2-isopropylmaleate.</text>
</comment>
<gene>
    <name evidence="6 8" type="primary">leuC</name>
    <name evidence="8" type="ORF">MMAB1_2209</name>
</gene>
<evidence type="ECO:0000256" key="1">
    <source>
        <dbReference type="ARBA" id="ARBA00022485"/>
    </source>
</evidence>
<evidence type="ECO:0000259" key="7">
    <source>
        <dbReference type="Pfam" id="PF00330"/>
    </source>
</evidence>
<dbReference type="Pfam" id="PF00330">
    <property type="entry name" value="Aconitase"/>
    <property type="match status" value="1"/>
</dbReference>
<dbReference type="PRINTS" id="PR00415">
    <property type="entry name" value="ACONITASE"/>
</dbReference>
<dbReference type="EC" id="4.2.1.33" evidence="6"/>
<dbReference type="EMBL" id="LT158599">
    <property type="protein sequence ID" value="CVK33422.1"/>
    <property type="molecule type" value="Genomic_DNA"/>
</dbReference>
<dbReference type="InterPro" id="IPR001030">
    <property type="entry name" value="Acoase/IPM_deHydtase_lsu_aba"/>
</dbReference>
<dbReference type="UniPathway" id="UPA00048">
    <property type="reaction ID" value="UER00071"/>
</dbReference>
<protein>
    <recommendedName>
        <fullName evidence="6">3-isopropylmalate dehydratase large subunit</fullName>
        <ecNumber evidence="6">4.2.1.33</ecNumber>
    </recommendedName>
    <alternativeName>
        <fullName evidence="6">Alpha-IPM isomerase</fullName>
        <shortName evidence="6">IPMI</shortName>
    </alternativeName>
    <alternativeName>
        <fullName evidence="6">Isopropylmalate isomerase</fullName>
    </alternativeName>
</protein>
<dbReference type="AlphaFoldDB" id="A0A0X3BMM4"/>
<keyword evidence="4 6" id="KW-0411">Iron-sulfur</keyword>
<dbReference type="PANTHER" id="PTHR43822:SF2">
    <property type="entry name" value="HOMOACONITASE, MITOCHONDRIAL"/>
    <property type="match status" value="1"/>
</dbReference>
<dbReference type="PANTHER" id="PTHR43822">
    <property type="entry name" value="HOMOACONITASE, MITOCHONDRIAL-RELATED"/>
    <property type="match status" value="1"/>
</dbReference>
<dbReference type="SUPFAM" id="SSF53732">
    <property type="entry name" value="Aconitase iron-sulfur domain"/>
    <property type="match status" value="1"/>
</dbReference>